<dbReference type="AlphaFoldDB" id="A0A815NBU3"/>
<keyword evidence="1" id="KW-0812">Transmembrane</keyword>
<dbReference type="OrthoDB" id="10043120at2759"/>
<evidence type="ECO:0000313" key="2">
    <source>
        <dbReference type="EMBL" id="CAF0930022.1"/>
    </source>
</evidence>
<gene>
    <name evidence="3" type="ORF">EDS130_LOCUS38474</name>
    <name evidence="2" type="ORF">XAT740_LOCUS9523</name>
</gene>
<feature type="transmembrane region" description="Helical" evidence="1">
    <location>
        <begin position="678"/>
        <end position="699"/>
    </location>
</feature>
<evidence type="ECO:0000256" key="1">
    <source>
        <dbReference type="SAM" id="Phobius"/>
    </source>
</evidence>
<keyword evidence="4" id="KW-1185">Reference proteome</keyword>
<dbReference type="EMBL" id="CAJNOR010000492">
    <property type="protein sequence ID" value="CAF0930022.1"/>
    <property type="molecule type" value="Genomic_DNA"/>
</dbReference>
<protein>
    <submittedName>
        <fullName evidence="3">Uncharacterized protein</fullName>
    </submittedName>
</protein>
<evidence type="ECO:0000313" key="3">
    <source>
        <dbReference type="EMBL" id="CAF1435176.1"/>
    </source>
</evidence>
<feature type="transmembrane region" description="Helical" evidence="1">
    <location>
        <begin position="759"/>
        <end position="776"/>
    </location>
</feature>
<evidence type="ECO:0000313" key="4">
    <source>
        <dbReference type="Proteomes" id="UP000663828"/>
    </source>
</evidence>
<name>A0A815NBU3_ADIRI</name>
<accession>A0A815NBU3</accession>
<evidence type="ECO:0000313" key="5">
    <source>
        <dbReference type="Proteomes" id="UP000663852"/>
    </source>
</evidence>
<dbReference type="EMBL" id="CAJNOJ010000402">
    <property type="protein sequence ID" value="CAF1435176.1"/>
    <property type="molecule type" value="Genomic_DNA"/>
</dbReference>
<keyword evidence="1" id="KW-1133">Transmembrane helix</keyword>
<dbReference type="Proteomes" id="UP000663852">
    <property type="component" value="Unassembled WGS sequence"/>
</dbReference>
<sequence>MLLLSRMNTLTITKPTQQQYEKLKLKYPISLKCLCKEISIPYKQLINIQVEYYEICLSDFTKQKWIDYLFNEKLKYYHPFDFRRVAPFKFQLLRTLCQQSKRFIDDNLEEFYSNHLISKEPMSVDEFHIQVNFFIKSFQQTTRYLLENLVTLIEDTMCVNFLLTAVDTHFIYKTRVEFVYMGSENICYYNTKEKKVKHSSCTCRNKEHTKHPEDIYGAIEWFEYHSCRALEDGLYDSNKYPGVQIPGMIGCCLPIESLRYSTLECFYEQSCLDIIGLYTTHPSISTSDFSILKHDSSAKSITIEELIKKSFVKQWFNITSYEKYFSYCQPLSCQYTAGQGKSLFYIFTTTISLFGGLKLILPVIVLYVVAHIREEEQQQRLTDNTDANQLQCPCTQISLKYSEFIQFRPTYHQICSSIFVSPNWNQWGANWKKQGPCASSDFINQAHNYFYLLSAYCQLSQDIVLKELEHFYVMQYTTSGVIQFKQFDSEVKSVIENFKVKTQKSPKTQLNIIQSVIFNNQFLSHLRIGMSHRIQCCNTTTTVKHLPMNYDNCSCATDSTCHKTNFFCRETIYTSIPNIYSGCYFIDSLLLSQTSCFYDEKCLDIIRRYMDPNTILYGQIFPLDISKKTRYKTNVTIGILLDNLFIEEWNDFYSYDKYYSTCQPSFCSYEIQERRNSISILTEIIGIYSGLTIIIRFLIPNLVRLIRRRKRHVQVTATFGRLNFLFQLCKTKLLKLNLFRNRSTDYHTVRKQIISTRSYLITFILTLSLCILYTSLTNKFITVKFQLKDLKQYEQLYNKYPNTLTCLCNEISIKYEEFIQLTPIYHEICSSDFIQQKWIDYLLVEENVNDRNFQATGSFQFQAVRSLCRLIEETVDLSLTQLYSTMFVSNQLISRDSFQNRIDNTVDLFIKSTEQRFKHIFQITREIFHGSAVLTTHQTNWEYDVLLNKLNQYVFYTKAITYNNMSCTCATSLHCVEAAKLNGISINGLFTGCYPVESMLLSSFECLYNKTCVDFILSNIAQKLPMIEVKVLQLRTKFGINETVQHMVDRLFVNEWNPNYSYLNYSKKCRSTDCTYSFIQKFNALYTIISILNLYGCVTILLSFLIPSFIEIIFRIYNRKTQMTIVPAVPVQN</sequence>
<organism evidence="3 5">
    <name type="scientific">Adineta ricciae</name>
    <name type="common">Rotifer</name>
    <dbReference type="NCBI Taxonomy" id="249248"/>
    <lineage>
        <taxon>Eukaryota</taxon>
        <taxon>Metazoa</taxon>
        <taxon>Spiralia</taxon>
        <taxon>Gnathifera</taxon>
        <taxon>Rotifera</taxon>
        <taxon>Eurotatoria</taxon>
        <taxon>Bdelloidea</taxon>
        <taxon>Adinetida</taxon>
        <taxon>Adinetidae</taxon>
        <taxon>Adineta</taxon>
    </lineage>
</organism>
<keyword evidence="1" id="KW-0472">Membrane</keyword>
<feature type="transmembrane region" description="Helical" evidence="1">
    <location>
        <begin position="1084"/>
        <end position="1114"/>
    </location>
</feature>
<reference evidence="3" key="1">
    <citation type="submission" date="2021-02" db="EMBL/GenBank/DDBJ databases">
        <authorList>
            <person name="Nowell W R."/>
        </authorList>
    </citation>
    <scope>NUCLEOTIDE SEQUENCE</scope>
</reference>
<dbReference type="Proteomes" id="UP000663828">
    <property type="component" value="Unassembled WGS sequence"/>
</dbReference>
<proteinExistence type="predicted"/>
<comment type="caution">
    <text evidence="3">The sequence shown here is derived from an EMBL/GenBank/DDBJ whole genome shotgun (WGS) entry which is preliminary data.</text>
</comment>